<dbReference type="AlphaFoldDB" id="A0A411PM46"/>
<feature type="region of interest" description="Disordered" evidence="1">
    <location>
        <begin position="58"/>
        <end position="122"/>
    </location>
</feature>
<dbReference type="EMBL" id="CP036200">
    <property type="protein sequence ID" value="QBF84558.1"/>
    <property type="molecule type" value="Genomic_DNA"/>
</dbReference>
<evidence type="ECO:0008006" key="4">
    <source>
        <dbReference type="Google" id="ProtNLM"/>
    </source>
</evidence>
<dbReference type="KEGG" id="smai:EXU30_19200"/>
<protein>
    <recommendedName>
        <fullName evidence="4">DNA-binding protein</fullName>
    </recommendedName>
</protein>
<proteinExistence type="predicted"/>
<dbReference type="OrthoDB" id="5772010at2"/>
<keyword evidence="3" id="KW-1185">Reference proteome</keyword>
<dbReference type="RefSeq" id="WP_130602787.1">
    <property type="nucleotide sequence ID" value="NZ_CP036200.1"/>
</dbReference>
<evidence type="ECO:0000256" key="1">
    <source>
        <dbReference type="SAM" id="MobiDB-lite"/>
    </source>
</evidence>
<name>A0A411PM46_9GAMM</name>
<feature type="compositionally biased region" description="Basic and acidic residues" evidence="1">
    <location>
        <begin position="64"/>
        <end position="77"/>
    </location>
</feature>
<accession>A0A411PM46</accession>
<reference evidence="2 3" key="1">
    <citation type="submission" date="2019-02" db="EMBL/GenBank/DDBJ databases">
        <title>Shewanella sp. D4-2 isolated from Dokdo Island.</title>
        <authorList>
            <person name="Baek K."/>
        </authorList>
    </citation>
    <scope>NUCLEOTIDE SEQUENCE [LARGE SCALE GENOMIC DNA]</scope>
    <source>
        <strain evidence="2 3">D4-2</strain>
    </source>
</reference>
<evidence type="ECO:0000313" key="3">
    <source>
        <dbReference type="Proteomes" id="UP000291106"/>
    </source>
</evidence>
<evidence type="ECO:0000313" key="2">
    <source>
        <dbReference type="EMBL" id="QBF84558.1"/>
    </source>
</evidence>
<dbReference type="Proteomes" id="UP000291106">
    <property type="component" value="Chromosome"/>
</dbReference>
<sequence length="122" mass="13030">MTALSKEEVISALSAALEKQSGKAVSIEQSGSWYKIDGGKSVRFSELEKMLAEFDGGEAPVQAEETKAEPVKKEVKAKPAKKAAAKSEKKKPATSANGGLTPKQLWRQKLANAGKNTLPRGF</sequence>
<gene>
    <name evidence="2" type="ORF">EXU30_19200</name>
</gene>
<organism evidence="2 3">
    <name type="scientific">Shewanella maritima</name>
    <dbReference type="NCBI Taxonomy" id="2520507"/>
    <lineage>
        <taxon>Bacteria</taxon>
        <taxon>Pseudomonadati</taxon>
        <taxon>Pseudomonadota</taxon>
        <taxon>Gammaproteobacteria</taxon>
        <taxon>Alteromonadales</taxon>
        <taxon>Shewanellaceae</taxon>
        <taxon>Shewanella</taxon>
    </lineage>
</organism>